<evidence type="ECO:0000256" key="1">
    <source>
        <dbReference type="SAM" id="Phobius"/>
    </source>
</evidence>
<comment type="caution">
    <text evidence="2">The sequence shown here is derived from an EMBL/GenBank/DDBJ whole genome shotgun (WGS) entry which is preliminary data.</text>
</comment>
<keyword evidence="1" id="KW-1133">Transmembrane helix</keyword>
<organism evidence="2 3">
    <name type="scientific">Leptospira bouyouniensis</name>
    <dbReference type="NCBI Taxonomy" id="2484911"/>
    <lineage>
        <taxon>Bacteria</taxon>
        <taxon>Pseudomonadati</taxon>
        <taxon>Spirochaetota</taxon>
        <taxon>Spirochaetia</taxon>
        <taxon>Leptospirales</taxon>
        <taxon>Leptospiraceae</taxon>
        <taxon>Leptospira</taxon>
    </lineage>
</organism>
<evidence type="ECO:0000313" key="3">
    <source>
        <dbReference type="Proteomes" id="UP000297617"/>
    </source>
</evidence>
<feature type="transmembrane region" description="Helical" evidence="1">
    <location>
        <begin position="338"/>
        <end position="359"/>
    </location>
</feature>
<keyword evidence="3" id="KW-1185">Reference proteome</keyword>
<feature type="transmembrane region" description="Helical" evidence="1">
    <location>
        <begin position="20"/>
        <end position="37"/>
    </location>
</feature>
<reference evidence="3" key="1">
    <citation type="journal article" date="2019" name="PLoS Negl. Trop. Dis.">
        <title>Revisiting the worldwide diversity of Leptospira species in the environment.</title>
        <authorList>
            <person name="Vincent A.T."/>
            <person name="Schiettekatte O."/>
            <person name="Bourhy P."/>
            <person name="Veyrier F.J."/>
            <person name="Picardeau M."/>
        </authorList>
    </citation>
    <scope>NUCLEOTIDE SEQUENCE [LARGE SCALE GENOMIC DNA]</scope>
    <source>
        <strain evidence="3">201800295</strain>
    </source>
</reference>
<feature type="transmembrane region" description="Helical" evidence="1">
    <location>
        <begin position="43"/>
        <end position="69"/>
    </location>
</feature>
<keyword evidence="1" id="KW-0472">Membrane</keyword>
<feature type="transmembrane region" description="Helical" evidence="1">
    <location>
        <begin position="161"/>
        <end position="182"/>
    </location>
</feature>
<gene>
    <name evidence="2" type="ORF">EHQ10_14610</name>
</gene>
<feature type="transmembrane region" description="Helical" evidence="1">
    <location>
        <begin position="304"/>
        <end position="322"/>
    </location>
</feature>
<dbReference type="RefSeq" id="WP_135754529.1">
    <property type="nucleotide sequence ID" value="NZ_RQFD01000016.1"/>
</dbReference>
<protein>
    <submittedName>
        <fullName evidence="2">Uncharacterized protein</fullName>
    </submittedName>
</protein>
<evidence type="ECO:0000313" key="2">
    <source>
        <dbReference type="EMBL" id="TGK46601.1"/>
    </source>
</evidence>
<keyword evidence="1" id="KW-0812">Transmembrane</keyword>
<feature type="transmembrane region" description="Helical" evidence="1">
    <location>
        <begin position="81"/>
        <end position="99"/>
    </location>
</feature>
<proteinExistence type="predicted"/>
<feature type="transmembrane region" description="Helical" evidence="1">
    <location>
        <begin position="275"/>
        <end position="292"/>
    </location>
</feature>
<accession>A0ABY2KZW9</accession>
<name>A0ABY2KZW9_9LEPT</name>
<feature type="transmembrane region" description="Helical" evidence="1">
    <location>
        <begin position="119"/>
        <end position="149"/>
    </location>
</feature>
<dbReference type="EMBL" id="RQFD01000016">
    <property type="protein sequence ID" value="TGK46601.1"/>
    <property type="molecule type" value="Genomic_DNA"/>
</dbReference>
<sequence length="380" mass="43370">MSQNQEIDYQHPTKQDQIRFFAFTLVLVILITAGYFLGIPRYYLGWFSFAIASFSVAGNDAVQTIGTFIESKKSVHWLQKILVFGGLLFLVHLLAWFIHGGEIHFHRLDSIPETKEFNLLQLLAPVLLVVITRLRAPVSTTFLVLGLFGGKSIDQMLTKSFFGYGLAFLVAFLVAIIVWAVLVKVDPHEYHEVHTPDPVSERRWSRLQWLSTMYLWVAWLFQDTANIAVFLPRQLGLFEFLMAVFILIFALLIIIRTNGGTIQQVVSEKSDIQWAKAATIVDLVYGSLLFFFQAISNIPMSTTWAFLGLLAGREIILNVITYKDLPYLDTFRKVGKDVVLATLGIVVSILIFFLSYFLYPDQRQSTPLEFWNHSNQEDSL</sequence>
<feature type="transmembrane region" description="Helical" evidence="1">
    <location>
        <begin position="238"/>
        <end position="255"/>
    </location>
</feature>
<dbReference type="Proteomes" id="UP000297617">
    <property type="component" value="Unassembled WGS sequence"/>
</dbReference>